<feature type="region of interest" description="Disordered" evidence="1">
    <location>
        <begin position="1"/>
        <end position="58"/>
    </location>
</feature>
<proteinExistence type="predicted"/>
<name>A0ABQ3QV90_9ACTN</name>
<dbReference type="Proteomes" id="UP001050808">
    <property type="component" value="Unassembled WGS sequence"/>
</dbReference>
<evidence type="ECO:0000313" key="2">
    <source>
        <dbReference type="EMBL" id="GHI41170.1"/>
    </source>
</evidence>
<sequence>MAGGAGTERAAADIQKTPKTEDEERGGEPGRARTAQRREGGERGHCYAHSNPAGQPREADYLSTFGTVAGGITASCVGFSVIEKDTVNFAASLSVE</sequence>
<protein>
    <submittedName>
        <fullName evidence="2">Uncharacterized protein</fullName>
    </submittedName>
</protein>
<feature type="compositionally biased region" description="Basic and acidic residues" evidence="1">
    <location>
        <begin position="16"/>
        <end position="45"/>
    </location>
</feature>
<comment type="caution">
    <text evidence="2">The sequence shown here is derived from an EMBL/GenBank/DDBJ whole genome shotgun (WGS) entry which is preliminary data.</text>
</comment>
<evidence type="ECO:0000256" key="1">
    <source>
        <dbReference type="SAM" id="MobiDB-lite"/>
    </source>
</evidence>
<evidence type="ECO:0000313" key="3">
    <source>
        <dbReference type="Proteomes" id="UP001050808"/>
    </source>
</evidence>
<dbReference type="EMBL" id="BNDY01000017">
    <property type="protein sequence ID" value="GHI41170.1"/>
    <property type="molecule type" value="Genomic_DNA"/>
</dbReference>
<gene>
    <name evidence="2" type="ORF">Sviol_55780</name>
</gene>
<keyword evidence="3" id="KW-1185">Reference proteome</keyword>
<organism evidence="2 3">
    <name type="scientific">Streptomyces violascens</name>
    <dbReference type="NCBI Taxonomy" id="67381"/>
    <lineage>
        <taxon>Bacteria</taxon>
        <taxon>Bacillati</taxon>
        <taxon>Actinomycetota</taxon>
        <taxon>Actinomycetes</taxon>
        <taxon>Kitasatosporales</taxon>
        <taxon>Streptomycetaceae</taxon>
        <taxon>Streptomyces</taxon>
    </lineage>
</organism>
<accession>A0ABQ3QV90</accession>
<reference evidence="2" key="1">
    <citation type="submission" date="2024-05" db="EMBL/GenBank/DDBJ databases">
        <title>Whole genome shotgun sequence of Streptomyces violascens NBRC 12920.</title>
        <authorList>
            <person name="Komaki H."/>
            <person name="Tamura T."/>
        </authorList>
    </citation>
    <scope>NUCLEOTIDE SEQUENCE</scope>
    <source>
        <strain evidence="2">NBRC 12920</strain>
    </source>
</reference>